<dbReference type="RefSeq" id="WP_115374487.1">
    <property type="nucleotide sequence ID" value="NZ_QASA01000001.1"/>
</dbReference>
<feature type="domain" description="N-acetyltransferase" evidence="3">
    <location>
        <begin position="5"/>
        <end position="152"/>
    </location>
</feature>
<dbReference type="EMBL" id="QASA01000001">
    <property type="protein sequence ID" value="RDC65488.1"/>
    <property type="molecule type" value="Genomic_DNA"/>
</dbReference>
<proteinExistence type="predicted"/>
<dbReference type="Proteomes" id="UP000253919">
    <property type="component" value="Unassembled WGS sequence"/>
</dbReference>
<evidence type="ECO:0000256" key="1">
    <source>
        <dbReference type="ARBA" id="ARBA00022679"/>
    </source>
</evidence>
<comment type="caution">
    <text evidence="4">The sequence shown here is derived from an EMBL/GenBank/DDBJ whole genome shotgun (WGS) entry which is preliminary data.</text>
</comment>
<evidence type="ECO:0000256" key="2">
    <source>
        <dbReference type="ARBA" id="ARBA00023315"/>
    </source>
</evidence>
<dbReference type="EC" id="2.3.1.-" evidence="4"/>
<dbReference type="CDD" id="cd04301">
    <property type="entry name" value="NAT_SF"/>
    <property type="match status" value="1"/>
</dbReference>
<evidence type="ECO:0000259" key="3">
    <source>
        <dbReference type="PROSITE" id="PS51186"/>
    </source>
</evidence>
<evidence type="ECO:0000313" key="5">
    <source>
        <dbReference type="Proteomes" id="UP000253919"/>
    </source>
</evidence>
<keyword evidence="1 4" id="KW-0808">Transferase</keyword>
<dbReference type="AlphaFoldDB" id="A0A369QTJ7"/>
<dbReference type="SUPFAM" id="SSF55729">
    <property type="entry name" value="Acyl-CoA N-acyltransferases (Nat)"/>
    <property type="match status" value="1"/>
</dbReference>
<keyword evidence="5" id="KW-1185">Reference proteome</keyword>
<dbReference type="Pfam" id="PF00583">
    <property type="entry name" value="Acetyltransf_1"/>
    <property type="match status" value="1"/>
</dbReference>
<dbReference type="InterPro" id="IPR016181">
    <property type="entry name" value="Acyl_CoA_acyltransferase"/>
</dbReference>
<dbReference type="GO" id="GO:0016747">
    <property type="term" value="F:acyltransferase activity, transferring groups other than amino-acyl groups"/>
    <property type="evidence" value="ECO:0007669"/>
    <property type="project" value="InterPro"/>
</dbReference>
<gene>
    <name evidence="4" type="primary">yedL</name>
    <name evidence="4" type="ORF">AHMF7616_04118</name>
</gene>
<keyword evidence="2 4" id="KW-0012">Acyltransferase</keyword>
<dbReference type="InterPro" id="IPR050832">
    <property type="entry name" value="Bact_Acetyltransf"/>
</dbReference>
<dbReference type="OrthoDB" id="9803233at2"/>
<name>A0A369QTJ7_9BACT</name>
<sequence>MAATTFIRTDSSNPDFQKLVALLDQDLAIRDGAEHAFYAQYNKINLIKHAVVAYQQEVPVGCGAIKAYDDQTTEVKRMYVLPEYRGQGIAAIILAALEKWAHELGYASCILETGKKQPEAIRLYQKSGYNQIPNYGQYAGVENSICLIKNLNLDS</sequence>
<accession>A0A369QTJ7</accession>
<organism evidence="4 5">
    <name type="scientific">Adhaeribacter pallidiroseus</name>
    <dbReference type="NCBI Taxonomy" id="2072847"/>
    <lineage>
        <taxon>Bacteria</taxon>
        <taxon>Pseudomonadati</taxon>
        <taxon>Bacteroidota</taxon>
        <taxon>Cytophagia</taxon>
        <taxon>Cytophagales</taxon>
        <taxon>Hymenobacteraceae</taxon>
        <taxon>Adhaeribacter</taxon>
    </lineage>
</organism>
<dbReference type="PANTHER" id="PTHR43877">
    <property type="entry name" value="AMINOALKYLPHOSPHONATE N-ACETYLTRANSFERASE-RELATED-RELATED"/>
    <property type="match status" value="1"/>
</dbReference>
<dbReference type="PROSITE" id="PS51186">
    <property type="entry name" value="GNAT"/>
    <property type="match status" value="1"/>
</dbReference>
<evidence type="ECO:0000313" key="4">
    <source>
        <dbReference type="EMBL" id="RDC65488.1"/>
    </source>
</evidence>
<dbReference type="Gene3D" id="3.40.630.30">
    <property type="match status" value="1"/>
</dbReference>
<dbReference type="InterPro" id="IPR000182">
    <property type="entry name" value="GNAT_dom"/>
</dbReference>
<dbReference type="PANTHER" id="PTHR43877:SF2">
    <property type="entry name" value="AMINOALKYLPHOSPHONATE N-ACETYLTRANSFERASE-RELATED"/>
    <property type="match status" value="1"/>
</dbReference>
<reference evidence="4 5" key="1">
    <citation type="submission" date="2018-04" db="EMBL/GenBank/DDBJ databases">
        <title>Adhaeribacter sp. HMF7616 genome sequencing and assembly.</title>
        <authorList>
            <person name="Kang H."/>
            <person name="Kang J."/>
            <person name="Cha I."/>
            <person name="Kim H."/>
            <person name="Joh K."/>
        </authorList>
    </citation>
    <scope>NUCLEOTIDE SEQUENCE [LARGE SCALE GENOMIC DNA]</scope>
    <source>
        <strain evidence="4 5">HMF7616</strain>
    </source>
</reference>
<protein>
    <submittedName>
        <fullName evidence="4">Putative N-acetyltransferase YjgM</fullName>
        <ecNumber evidence="4">2.3.1.-</ecNumber>
    </submittedName>
</protein>